<dbReference type="KEGG" id="emx:FKV68_16570"/>
<dbReference type="RefSeq" id="WP_180938857.1">
    <property type="nucleotide sequence ID" value="NZ_CP041238.1"/>
</dbReference>
<reference evidence="1 2" key="1">
    <citation type="submission" date="2019-06" db="EMBL/GenBank/DDBJ databases">
        <title>Complete genome sequence of Ensifer mexicanus ITTG R7 isolated from nodules of Acacia angustissima (Mill.) Kuntze.</title>
        <authorList>
            <person name="Rincon-Rosales R."/>
            <person name="Rogel M.A."/>
            <person name="Guerrero G."/>
            <person name="Rincon-Molina C.I."/>
            <person name="Lopez-Lopez A."/>
            <person name="Martinez-Romero E."/>
        </authorList>
    </citation>
    <scope>NUCLEOTIDE SEQUENCE [LARGE SCALE GENOMIC DNA]</scope>
    <source>
        <strain evidence="1 2">ITTG R7</strain>
    </source>
</reference>
<dbReference type="Pfam" id="PF01436">
    <property type="entry name" value="NHL"/>
    <property type="match status" value="1"/>
</dbReference>
<dbReference type="CDD" id="cd14958">
    <property type="entry name" value="NHL_PAL_like"/>
    <property type="match status" value="1"/>
</dbReference>
<dbReference type="InterPro" id="IPR001258">
    <property type="entry name" value="NHL_repeat"/>
</dbReference>
<dbReference type="Proteomes" id="UP000510721">
    <property type="component" value="Chromosome"/>
</dbReference>
<name>A0A859QD53_9HYPH</name>
<gene>
    <name evidence="1" type="ORF">FKV68_16570</name>
</gene>
<dbReference type="PANTHER" id="PTHR10680">
    <property type="entry name" value="PEPTIDYL-GLYCINE ALPHA-AMIDATING MONOOXYGENASE"/>
    <property type="match status" value="1"/>
</dbReference>
<evidence type="ECO:0000313" key="1">
    <source>
        <dbReference type="EMBL" id="QLL62943.1"/>
    </source>
</evidence>
<dbReference type="Gene3D" id="2.120.10.30">
    <property type="entry name" value="TolB, C-terminal domain"/>
    <property type="match status" value="2"/>
</dbReference>
<dbReference type="EMBL" id="CP041238">
    <property type="protein sequence ID" value="QLL62943.1"/>
    <property type="molecule type" value="Genomic_DNA"/>
</dbReference>
<dbReference type="PROSITE" id="PS51125">
    <property type="entry name" value="NHL"/>
    <property type="match status" value="1"/>
</dbReference>
<sequence>MSVILGSGDFIYRVEEQWVKLPAGLVMGDVAALAVDRQDRVYLFNRGPNPMIVVDIEGEFLDTWGQGVFSNPHGLHIGPDDCIYCTDDGDHTVRKCTLDGKVLLTLGTPGKPSPYMSGIPFHRCTHTAVSPEADFYVSDGYGNARVHKYSPEGKPILSWGAPGIDAGQFNFPHNICCDADGWVYVADRENHRIQIFDGNGRYETQINNLHRPSALQISAGKCPICYVGEIGPYMNVNRKNPNLGPRISVTTNDGKVLARFGDLPTGPCNPGQFLSPHSLAVDSRGNLYVGEVSTRAWPSLFPGEPLPDNLHRMHRLTRISGVEASGRGEAAEARGLFE</sequence>
<dbReference type="SUPFAM" id="SSF101898">
    <property type="entry name" value="NHL repeat"/>
    <property type="match status" value="1"/>
</dbReference>
<evidence type="ECO:0000313" key="2">
    <source>
        <dbReference type="Proteomes" id="UP000510721"/>
    </source>
</evidence>
<accession>A0A859QD53</accession>
<organism evidence="1 2">
    <name type="scientific">Sinorhizobium mexicanum</name>
    <dbReference type="NCBI Taxonomy" id="375549"/>
    <lineage>
        <taxon>Bacteria</taxon>
        <taxon>Pseudomonadati</taxon>
        <taxon>Pseudomonadota</taxon>
        <taxon>Alphaproteobacteria</taxon>
        <taxon>Hyphomicrobiales</taxon>
        <taxon>Rhizobiaceae</taxon>
        <taxon>Sinorhizobium/Ensifer group</taxon>
        <taxon>Sinorhizobium</taxon>
    </lineage>
</organism>
<dbReference type="InterPro" id="IPR011042">
    <property type="entry name" value="6-blade_b-propeller_TolB-like"/>
</dbReference>
<protein>
    <submittedName>
        <fullName evidence="1">Uncharacterized protein</fullName>
    </submittedName>
</protein>
<dbReference type="PANTHER" id="PTHR10680:SF38">
    <property type="entry name" value="BLL1368 PROTEIN"/>
    <property type="match status" value="1"/>
</dbReference>
<proteinExistence type="predicted"/>
<dbReference type="AlphaFoldDB" id="A0A859QD53"/>
<keyword evidence="2" id="KW-1185">Reference proteome</keyword>